<dbReference type="AlphaFoldDB" id="A0A438EI14"/>
<name>A0A438EI14_VITVI</name>
<dbReference type="Proteomes" id="UP000288805">
    <property type="component" value="Unassembled WGS sequence"/>
</dbReference>
<gene>
    <name evidence="2" type="primary">CTPA1_4</name>
    <name evidence="2" type="ORF">CK203_090336</name>
</gene>
<feature type="region of interest" description="Disordered" evidence="1">
    <location>
        <begin position="54"/>
        <end position="81"/>
    </location>
</feature>
<organism evidence="2 3">
    <name type="scientific">Vitis vinifera</name>
    <name type="common">Grape</name>
    <dbReference type="NCBI Taxonomy" id="29760"/>
    <lineage>
        <taxon>Eukaryota</taxon>
        <taxon>Viridiplantae</taxon>
        <taxon>Streptophyta</taxon>
        <taxon>Embryophyta</taxon>
        <taxon>Tracheophyta</taxon>
        <taxon>Spermatophyta</taxon>
        <taxon>Magnoliopsida</taxon>
        <taxon>eudicotyledons</taxon>
        <taxon>Gunneridae</taxon>
        <taxon>Pentapetalae</taxon>
        <taxon>rosids</taxon>
        <taxon>Vitales</taxon>
        <taxon>Vitaceae</taxon>
        <taxon>Viteae</taxon>
        <taxon>Vitis</taxon>
    </lineage>
</organism>
<proteinExistence type="predicted"/>
<sequence>MRVVLCNSASPLTPIPKPPTFPATLNWPHKTLVGALTGAVSFSLLISSPSSIALDSASVPPSPSSHSSATDYCRQDDDTEAMSETAPELVTNEAIVEEAWNIVNDSFLDSSRRRWSSDIWKMYHILMVGVSDYCIKPPIRPRLSINV</sequence>
<reference evidence="2 3" key="1">
    <citation type="journal article" date="2018" name="PLoS Genet.">
        <title>Population sequencing reveals clonal diversity and ancestral inbreeding in the grapevine cultivar Chardonnay.</title>
        <authorList>
            <person name="Roach M.J."/>
            <person name="Johnson D.L."/>
            <person name="Bohlmann J."/>
            <person name="van Vuuren H.J."/>
            <person name="Jones S.J."/>
            <person name="Pretorius I.S."/>
            <person name="Schmidt S.A."/>
            <person name="Borneman A.R."/>
        </authorList>
    </citation>
    <scope>NUCLEOTIDE SEQUENCE [LARGE SCALE GENOMIC DNA]</scope>
    <source>
        <strain evidence="3">cv. Chardonnay</strain>
        <tissue evidence="2">Leaf</tissue>
    </source>
</reference>
<evidence type="ECO:0000313" key="3">
    <source>
        <dbReference type="Proteomes" id="UP000288805"/>
    </source>
</evidence>
<feature type="compositionally biased region" description="Low complexity" evidence="1">
    <location>
        <begin position="54"/>
        <end position="68"/>
    </location>
</feature>
<evidence type="ECO:0000313" key="2">
    <source>
        <dbReference type="EMBL" id="RVW47340.1"/>
    </source>
</evidence>
<comment type="caution">
    <text evidence="2">The sequence shown here is derived from an EMBL/GenBank/DDBJ whole genome shotgun (WGS) entry which is preliminary data.</text>
</comment>
<accession>A0A438EI14</accession>
<protein>
    <submittedName>
        <fullName evidence="2">Carboxyl-terminal-processing peptidase 1, chloroplastic</fullName>
    </submittedName>
</protein>
<evidence type="ECO:0000256" key="1">
    <source>
        <dbReference type="SAM" id="MobiDB-lite"/>
    </source>
</evidence>
<dbReference type="EMBL" id="QGNW01001285">
    <property type="protein sequence ID" value="RVW47340.1"/>
    <property type="molecule type" value="Genomic_DNA"/>
</dbReference>